<evidence type="ECO:0000313" key="2">
    <source>
        <dbReference type="Proteomes" id="UP000283469"/>
    </source>
</evidence>
<organism evidence="1 2">
    <name type="scientific">Sphingobium terrigena</name>
    <dbReference type="NCBI Taxonomy" id="2304063"/>
    <lineage>
        <taxon>Bacteria</taxon>
        <taxon>Pseudomonadati</taxon>
        <taxon>Pseudomonadota</taxon>
        <taxon>Alphaproteobacteria</taxon>
        <taxon>Sphingomonadales</taxon>
        <taxon>Sphingomonadaceae</taxon>
        <taxon>Sphingobium</taxon>
    </lineage>
</organism>
<dbReference type="AlphaFoldDB" id="A0A418YNB9"/>
<dbReference type="Proteomes" id="UP000283469">
    <property type="component" value="Unassembled WGS sequence"/>
</dbReference>
<keyword evidence="2" id="KW-1185">Reference proteome</keyword>
<protein>
    <submittedName>
        <fullName evidence="1">Uncharacterized protein</fullName>
    </submittedName>
</protein>
<sequence>MSTTLAGTFDSREQADMAVERLVQEIGIERTDIFVAASGTENSAGNLIGGADNETVDQAERDDVPLAGGITVSIDLQDEAKVEVVTAALEEFGAEI</sequence>
<reference evidence="1 2" key="1">
    <citation type="submission" date="2018-08" db="EMBL/GenBank/DDBJ databases">
        <title>Sphingobium sp. EO9.</title>
        <authorList>
            <person name="Park Y."/>
            <person name="Kim K.H."/>
            <person name="Jeon C.O."/>
        </authorList>
    </citation>
    <scope>NUCLEOTIDE SEQUENCE [LARGE SCALE GENOMIC DNA]</scope>
    <source>
        <strain evidence="1 2">EO9</strain>
    </source>
</reference>
<accession>A0A418YNB9</accession>
<proteinExistence type="predicted"/>
<gene>
    <name evidence="1" type="ORF">D0Z70_19140</name>
</gene>
<name>A0A418YNB9_9SPHN</name>
<dbReference type="RefSeq" id="WP_119749224.1">
    <property type="nucleotide sequence ID" value="NZ_QVRA01000023.1"/>
</dbReference>
<dbReference type="EMBL" id="QVRA01000023">
    <property type="protein sequence ID" value="RJG52686.1"/>
    <property type="molecule type" value="Genomic_DNA"/>
</dbReference>
<dbReference type="OrthoDB" id="7271438at2"/>
<evidence type="ECO:0000313" key="1">
    <source>
        <dbReference type="EMBL" id="RJG52686.1"/>
    </source>
</evidence>
<comment type="caution">
    <text evidence="1">The sequence shown here is derived from an EMBL/GenBank/DDBJ whole genome shotgun (WGS) entry which is preliminary data.</text>
</comment>